<dbReference type="InterPro" id="IPR036047">
    <property type="entry name" value="F-box-like_dom_sf"/>
</dbReference>
<dbReference type="PANTHER" id="PTHR32141">
    <property type="match status" value="1"/>
</dbReference>
<dbReference type="InterPro" id="IPR055302">
    <property type="entry name" value="F-box_dom-containing"/>
</dbReference>
<sequence>MEFEKSLDDILKIIPKERRTFLFSATMTDKVKKLQRACLRNPVKLKVSSKYSTVDTLREEFYLVPADDKDCCLVYILNKVPGSMVMIFTETCYTSRLLALMLRNLGFEAIFINGKMSQDKRLGALNRFKSKGCNIITCTNVASCGLDIRGVDVVINYDIPSPKSYVHRVGRTGRAGRSGYAVSLVNQYDVGRFKDMEELLGKEISKHEVDECELKILKECVCDSRRIALKVKVDGWKRPRSMRHDGDKMEGHDRAARRSGLSMNRYRRVKHKSLLPNEVLGDIISLLPTKDGARTQALSARWRPLWLSAPLNLATRGGAEDADEDAVSRVLSAHRGPARRFAVSNLALAGLDAWLRSPALDRLQEPSALERFSPTLRHLTLRWCQFPDAAAGQAHFPSLRHLTPRGVTVSEHSLHAMLAGCPALTSLVLRYNYGFRRLRINSRSLSCFAVHYIDLPGTQIMLQELILEDTPCLETLLHCGTFGDHGMRVSVISAPKLKMLGRLTDKIGRFEFGATVFQGLHLIRLATVMRSVRVLALLNSNLILDVIINFMRCFPCLEKLYIKTNTSGMENTKADKTLDRIECLDLHLKRIVMGFYTGNKSHVDIASFFILNSRVLESMKLVAETYQVRNKMGAENQCKHLQLENRASSAAQIEFTTSHYFSCPRDIHELSDPFEYVL</sequence>
<dbReference type="Pfam" id="PF08387">
    <property type="entry name" value="FBD"/>
    <property type="match status" value="1"/>
</dbReference>
<dbReference type="Gene3D" id="3.40.50.300">
    <property type="entry name" value="P-loop containing nucleotide triphosphate hydrolases"/>
    <property type="match status" value="2"/>
</dbReference>
<accession>A0A8T0W7N5</accession>
<evidence type="ECO:0000313" key="3">
    <source>
        <dbReference type="Proteomes" id="UP000823388"/>
    </source>
</evidence>
<dbReference type="PANTHER" id="PTHR32141:SF179">
    <property type="entry name" value="F-BOX DOMAIN-CONTAINING PROTEIN"/>
    <property type="match status" value="1"/>
</dbReference>
<protein>
    <recommendedName>
        <fullName evidence="1">Helicase C-terminal domain-containing protein</fullName>
    </recommendedName>
</protein>
<dbReference type="SMART" id="SM00490">
    <property type="entry name" value="HELICc"/>
    <property type="match status" value="1"/>
</dbReference>
<dbReference type="InterPro" id="IPR027417">
    <property type="entry name" value="P-loop_NTPase"/>
</dbReference>
<organism evidence="2 3">
    <name type="scientific">Panicum virgatum</name>
    <name type="common">Blackwell switchgrass</name>
    <dbReference type="NCBI Taxonomy" id="38727"/>
    <lineage>
        <taxon>Eukaryota</taxon>
        <taxon>Viridiplantae</taxon>
        <taxon>Streptophyta</taxon>
        <taxon>Embryophyta</taxon>
        <taxon>Tracheophyta</taxon>
        <taxon>Spermatophyta</taxon>
        <taxon>Magnoliopsida</taxon>
        <taxon>Liliopsida</taxon>
        <taxon>Poales</taxon>
        <taxon>Poaceae</taxon>
        <taxon>PACMAD clade</taxon>
        <taxon>Panicoideae</taxon>
        <taxon>Panicodae</taxon>
        <taxon>Paniceae</taxon>
        <taxon>Panicinae</taxon>
        <taxon>Panicum</taxon>
        <taxon>Panicum sect. Hiantes</taxon>
    </lineage>
</organism>
<dbReference type="CDD" id="cd22160">
    <property type="entry name" value="F-box_AtFBL13-like"/>
    <property type="match status" value="1"/>
</dbReference>
<dbReference type="AlphaFoldDB" id="A0A8T0W7N5"/>
<keyword evidence="3" id="KW-1185">Reference proteome</keyword>
<evidence type="ECO:0000259" key="1">
    <source>
        <dbReference type="PROSITE" id="PS51194"/>
    </source>
</evidence>
<dbReference type="SUPFAM" id="SSF81383">
    <property type="entry name" value="F-box domain"/>
    <property type="match status" value="1"/>
</dbReference>
<dbReference type="EMBL" id="CM029039">
    <property type="protein sequence ID" value="KAG2641364.1"/>
    <property type="molecule type" value="Genomic_DNA"/>
</dbReference>
<dbReference type="Proteomes" id="UP000823388">
    <property type="component" value="Chromosome 2K"/>
</dbReference>
<dbReference type="PROSITE" id="PS51194">
    <property type="entry name" value="HELICASE_CTER"/>
    <property type="match status" value="1"/>
</dbReference>
<dbReference type="Gene3D" id="3.80.10.10">
    <property type="entry name" value="Ribonuclease Inhibitor"/>
    <property type="match status" value="1"/>
</dbReference>
<dbReference type="CDD" id="cd18787">
    <property type="entry name" value="SF2_C_DEAD"/>
    <property type="match status" value="1"/>
</dbReference>
<gene>
    <name evidence="2" type="ORF">PVAP13_2KG177900</name>
</gene>
<dbReference type="InterPro" id="IPR032675">
    <property type="entry name" value="LRR_dom_sf"/>
</dbReference>
<dbReference type="Pfam" id="PF00271">
    <property type="entry name" value="Helicase_C"/>
    <property type="match status" value="1"/>
</dbReference>
<dbReference type="InterPro" id="IPR055411">
    <property type="entry name" value="LRR_FXL15/At3g58940/PEG3-like"/>
</dbReference>
<dbReference type="OrthoDB" id="10261904at2759"/>
<feature type="domain" description="Helicase C-terminal" evidence="1">
    <location>
        <begin position="72"/>
        <end position="217"/>
    </location>
</feature>
<dbReference type="SUPFAM" id="SSF52540">
    <property type="entry name" value="P-loop containing nucleoside triphosphate hydrolases"/>
    <property type="match status" value="2"/>
</dbReference>
<dbReference type="SUPFAM" id="SSF52047">
    <property type="entry name" value="RNI-like"/>
    <property type="match status" value="1"/>
</dbReference>
<dbReference type="InterPro" id="IPR006566">
    <property type="entry name" value="FBD"/>
</dbReference>
<comment type="caution">
    <text evidence="2">The sequence shown here is derived from an EMBL/GenBank/DDBJ whole genome shotgun (WGS) entry which is preliminary data.</text>
</comment>
<proteinExistence type="predicted"/>
<dbReference type="Pfam" id="PF24758">
    <property type="entry name" value="LRR_At5g56370"/>
    <property type="match status" value="1"/>
</dbReference>
<reference evidence="2" key="1">
    <citation type="submission" date="2020-05" db="EMBL/GenBank/DDBJ databases">
        <title>WGS assembly of Panicum virgatum.</title>
        <authorList>
            <person name="Lovell J.T."/>
            <person name="Jenkins J."/>
            <person name="Shu S."/>
            <person name="Juenger T.E."/>
            <person name="Schmutz J."/>
        </authorList>
    </citation>
    <scope>NUCLEOTIDE SEQUENCE</scope>
    <source>
        <strain evidence="2">AP13</strain>
    </source>
</reference>
<dbReference type="InterPro" id="IPR053781">
    <property type="entry name" value="F-box_AtFBL13-like"/>
</dbReference>
<evidence type="ECO:0000313" key="2">
    <source>
        <dbReference type="EMBL" id="KAG2641364.1"/>
    </source>
</evidence>
<dbReference type="InterPro" id="IPR001650">
    <property type="entry name" value="Helicase_C-like"/>
</dbReference>
<name>A0A8T0W7N5_PANVG</name>